<dbReference type="Proteomes" id="UP001054945">
    <property type="component" value="Unassembled WGS sequence"/>
</dbReference>
<gene>
    <name evidence="1" type="ORF">CEXT_429091</name>
</gene>
<reference evidence="1 2" key="1">
    <citation type="submission" date="2021-06" db="EMBL/GenBank/DDBJ databases">
        <title>Caerostris extrusa draft genome.</title>
        <authorList>
            <person name="Kono N."/>
            <person name="Arakawa K."/>
        </authorList>
    </citation>
    <scope>NUCLEOTIDE SEQUENCE [LARGE SCALE GENOMIC DNA]</scope>
</reference>
<accession>A0AAV4U1M7</accession>
<evidence type="ECO:0000313" key="1">
    <source>
        <dbReference type="EMBL" id="GIY51660.1"/>
    </source>
</evidence>
<comment type="caution">
    <text evidence="1">The sequence shown here is derived from an EMBL/GenBank/DDBJ whole genome shotgun (WGS) entry which is preliminary data.</text>
</comment>
<name>A0AAV4U1M7_CAEEX</name>
<keyword evidence="2" id="KW-1185">Reference proteome</keyword>
<protein>
    <submittedName>
        <fullName evidence="1">Uncharacterized protein</fullName>
    </submittedName>
</protein>
<proteinExistence type="predicted"/>
<dbReference type="EMBL" id="BPLR01012137">
    <property type="protein sequence ID" value="GIY51660.1"/>
    <property type="molecule type" value="Genomic_DNA"/>
</dbReference>
<organism evidence="1 2">
    <name type="scientific">Caerostris extrusa</name>
    <name type="common">Bark spider</name>
    <name type="synonym">Caerostris bankana</name>
    <dbReference type="NCBI Taxonomy" id="172846"/>
    <lineage>
        <taxon>Eukaryota</taxon>
        <taxon>Metazoa</taxon>
        <taxon>Ecdysozoa</taxon>
        <taxon>Arthropoda</taxon>
        <taxon>Chelicerata</taxon>
        <taxon>Arachnida</taxon>
        <taxon>Araneae</taxon>
        <taxon>Araneomorphae</taxon>
        <taxon>Entelegynae</taxon>
        <taxon>Araneoidea</taxon>
        <taxon>Araneidae</taxon>
        <taxon>Caerostris</taxon>
    </lineage>
</organism>
<sequence>MKSDSYDKDTRWHSSLPSPVGHETVEKIVGRPLLSGFNGCDQVILVMFDSKNNLMCDLLIQVKFFDTYLVSLNVPIPVEQPLLSGFNDGDQVIWVMSDSKNNLMCERLIQVKFFDTILYLSTCLFQ</sequence>
<evidence type="ECO:0000313" key="2">
    <source>
        <dbReference type="Proteomes" id="UP001054945"/>
    </source>
</evidence>
<dbReference type="AlphaFoldDB" id="A0AAV4U1M7"/>